<name>A0A381QPH0_9ZZZZ</name>
<gene>
    <name evidence="1" type="ORF">METZ01_LOCUS34129</name>
</gene>
<accession>A0A381QPH0</accession>
<sequence length="32" mass="3542">MEIDVLGSGADVFNCYSEVSAEESRYRCANPE</sequence>
<protein>
    <submittedName>
        <fullName evidence="1">Uncharacterized protein</fullName>
    </submittedName>
</protein>
<proteinExistence type="predicted"/>
<reference evidence="1" key="1">
    <citation type="submission" date="2018-05" db="EMBL/GenBank/DDBJ databases">
        <authorList>
            <person name="Lanie J.A."/>
            <person name="Ng W.-L."/>
            <person name="Kazmierczak K.M."/>
            <person name="Andrzejewski T.M."/>
            <person name="Davidsen T.M."/>
            <person name="Wayne K.J."/>
            <person name="Tettelin H."/>
            <person name="Glass J.I."/>
            <person name="Rusch D."/>
            <person name="Podicherti R."/>
            <person name="Tsui H.-C.T."/>
            <person name="Winkler M.E."/>
        </authorList>
    </citation>
    <scope>NUCLEOTIDE SEQUENCE</scope>
</reference>
<evidence type="ECO:0000313" key="1">
    <source>
        <dbReference type="EMBL" id="SUZ81275.1"/>
    </source>
</evidence>
<organism evidence="1">
    <name type="scientific">marine metagenome</name>
    <dbReference type="NCBI Taxonomy" id="408172"/>
    <lineage>
        <taxon>unclassified sequences</taxon>
        <taxon>metagenomes</taxon>
        <taxon>ecological metagenomes</taxon>
    </lineage>
</organism>
<dbReference type="EMBL" id="UINC01001460">
    <property type="protein sequence ID" value="SUZ81275.1"/>
    <property type="molecule type" value="Genomic_DNA"/>
</dbReference>
<dbReference type="AlphaFoldDB" id="A0A381QPH0"/>